<dbReference type="CDD" id="cd00075">
    <property type="entry name" value="HATPase"/>
    <property type="match status" value="1"/>
</dbReference>
<dbReference type="InterPro" id="IPR003594">
    <property type="entry name" value="HATPase_dom"/>
</dbReference>
<evidence type="ECO:0000256" key="2">
    <source>
        <dbReference type="ARBA" id="ARBA00004141"/>
    </source>
</evidence>
<evidence type="ECO:0000256" key="6">
    <source>
        <dbReference type="ARBA" id="ARBA00022692"/>
    </source>
</evidence>
<dbReference type="InterPro" id="IPR003661">
    <property type="entry name" value="HisK_dim/P_dom"/>
</dbReference>
<evidence type="ECO:0000256" key="9">
    <source>
        <dbReference type="ARBA" id="ARBA00023012"/>
    </source>
</evidence>
<evidence type="ECO:0000313" key="13">
    <source>
        <dbReference type="EMBL" id="KJU91452.1"/>
    </source>
</evidence>
<dbReference type="SUPFAM" id="SSF47384">
    <property type="entry name" value="Homodimeric domain of signal transducing histidine kinase"/>
    <property type="match status" value="1"/>
</dbReference>
<dbReference type="CDD" id="cd00082">
    <property type="entry name" value="HisKA"/>
    <property type="match status" value="1"/>
</dbReference>
<dbReference type="InterPro" id="IPR036890">
    <property type="entry name" value="HATPase_C_sf"/>
</dbReference>
<dbReference type="Gene3D" id="3.30.565.10">
    <property type="entry name" value="Histidine kinase-like ATPase, C-terminal domain"/>
    <property type="match status" value="1"/>
</dbReference>
<comment type="caution">
    <text evidence="13">The sequence shown here is derived from an EMBL/GenBank/DDBJ whole genome shotgun (WGS) entry which is preliminary data.</text>
</comment>
<keyword evidence="5" id="KW-0808">Transferase</keyword>
<dbReference type="Proteomes" id="UP000033405">
    <property type="component" value="Unassembled WGS sequence"/>
</dbReference>
<dbReference type="Gene3D" id="1.10.287.130">
    <property type="match status" value="1"/>
</dbReference>
<name>A0A0F3HBJ8_9STRE</name>
<dbReference type="SUPFAM" id="SSF55874">
    <property type="entry name" value="ATPase domain of HSP90 chaperone/DNA topoisomerase II/histidine kinase"/>
    <property type="match status" value="1"/>
</dbReference>
<keyword evidence="9" id="KW-0902">Two-component regulatory system</keyword>
<keyword evidence="4" id="KW-0597">Phosphoprotein</keyword>
<dbReference type="GO" id="GO:0000155">
    <property type="term" value="F:phosphorelay sensor kinase activity"/>
    <property type="evidence" value="ECO:0007669"/>
    <property type="project" value="InterPro"/>
</dbReference>
<feature type="domain" description="Histidine kinase" evidence="12">
    <location>
        <begin position="242"/>
        <end position="457"/>
    </location>
</feature>
<evidence type="ECO:0000313" key="14">
    <source>
        <dbReference type="Proteomes" id="UP000033405"/>
    </source>
</evidence>
<evidence type="ECO:0000256" key="7">
    <source>
        <dbReference type="ARBA" id="ARBA00022777"/>
    </source>
</evidence>
<keyword evidence="8 11" id="KW-1133">Transmembrane helix</keyword>
<dbReference type="PANTHER" id="PTHR45528">
    <property type="entry name" value="SENSOR HISTIDINE KINASE CPXA"/>
    <property type="match status" value="1"/>
</dbReference>
<dbReference type="Pfam" id="PF02518">
    <property type="entry name" value="HATPase_c"/>
    <property type="match status" value="1"/>
</dbReference>
<feature type="transmembrane region" description="Helical" evidence="11">
    <location>
        <begin position="152"/>
        <end position="174"/>
    </location>
</feature>
<dbReference type="EMBL" id="JYOV01000019">
    <property type="protein sequence ID" value="KJU91452.1"/>
    <property type="molecule type" value="Genomic_DNA"/>
</dbReference>
<evidence type="ECO:0000256" key="3">
    <source>
        <dbReference type="ARBA" id="ARBA00012438"/>
    </source>
</evidence>
<evidence type="ECO:0000256" key="11">
    <source>
        <dbReference type="SAM" id="Phobius"/>
    </source>
</evidence>
<evidence type="ECO:0000256" key="4">
    <source>
        <dbReference type="ARBA" id="ARBA00022553"/>
    </source>
</evidence>
<dbReference type="Gene3D" id="6.10.340.10">
    <property type="match status" value="1"/>
</dbReference>
<dbReference type="InterPro" id="IPR008358">
    <property type="entry name" value="Sig_transdc_His_kin/Pase_MprB"/>
</dbReference>
<evidence type="ECO:0000256" key="1">
    <source>
        <dbReference type="ARBA" id="ARBA00000085"/>
    </source>
</evidence>
<evidence type="ECO:0000259" key="12">
    <source>
        <dbReference type="PROSITE" id="PS50109"/>
    </source>
</evidence>
<dbReference type="InterPro" id="IPR050398">
    <property type="entry name" value="HssS/ArlS-like"/>
</dbReference>
<dbReference type="PROSITE" id="PS50109">
    <property type="entry name" value="HIS_KIN"/>
    <property type="match status" value="1"/>
</dbReference>
<dbReference type="PATRIC" id="fig|28037.218.peg.1436"/>
<evidence type="ECO:0000256" key="10">
    <source>
        <dbReference type="ARBA" id="ARBA00023136"/>
    </source>
</evidence>
<dbReference type="PRINTS" id="PR01780">
    <property type="entry name" value="LANTIREGPROT"/>
</dbReference>
<dbReference type="InterPro" id="IPR036097">
    <property type="entry name" value="HisK_dim/P_sf"/>
</dbReference>
<dbReference type="SMART" id="SM00387">
    <property type="entry name" value="HATPase_c"/>
    <property type="match status" value="1"/>
</dbReference>
<dbReference type="RefSeq" id="WP_045763533.1">
    <property type="nucleotide sequence ID" value="NZ_JYOV01000019.1"/>
</dbReference>
<evidence type="ECO:0000256" key="8">
    <source>
        <dbReference type="ARBA" id="ARBA00022989"/>
    </source>
</evidence>
<feature type="transmembrane region" description="Helical" evidence="11">
    <location>
        <begin position="12"/>
        <end position="36"/>
    </location>
</feature>
<gene>
    <name evidence="13" type="ORF">TZ96_01476</name>
</gene>
<protein>
    <recommendedName>
        <fullName evidence="3">histidine kinase</fullName>
        <ecNumber evidence="3">2.7.13.3</ecNumber>
    </recommendedName>
</protein>
<dbReference type="SMART" id="SM00388">
    <property type="entry name" value="HisKA"/>
    <property type="match status" value="1"/>
</dbReference>
<dbReference type="InterPro" id="IPR005467">
    <property type="entry name" value="His_kinase_dom"/>
</dbReference>
<dbReference type="Pfam" id="PF00512">
    <property type="entry name" value="HisKA"/>
    <property type="match status" value="1"/>
</dbReference>
<comment type="catalytic activity">
    <reaction evidence="1">
        <text>ATP + protein L-histidine = ADP + protein N-phospho-L-histidine.</text>
        <dbReference type="EC" id="2.7.13.3"/>
    </reaction>
</comment>
<keyword evidence="7 13" id="KW-0418">Kinase</keyword>
<dbReference type="PANTHER" id="PTHR45528:SF8">
    <property type="entry name" value="HISTIDINE KINASE"/>
    <property type="match status" value="1"/>
</dbReference>
<dbReference type="GO" id="GO:0005886">
    <property type="term" value="C:plasma membrane"/>
    <property type="evidence" value="ECO:0007669"/>
    <property type="project" value="TreeGrafter"/>
</dbReference>
<organism evidence="13 14">
    <name type="scientific">Streptococcus infantis</name>
    <dbReference type="NCBI Taxonomy" id="68892"/>
    <lineage>
        <taxon>Bacteria</taxon>
        <taxon>Bacillati</taxon>
        <taxon>Bacillota</taxon>
        <taxon>Bacilli</taxon>
        <taxon>Lactobacillales</taxon>
        <taxon>Streptococcaceae</taxon>
        <taxon>Streptococcus</taxon>
    </lineage>
</organism>
<proteinExistence type="predicted"/>
<accession>A0A0F3HBJ8</accession>
<keyword evidence="6 11" id="KW-0812">Transmembrane</keyword>
<dbReference type="EC" id="2.7.13.3" evidence="3"/>
<sequence>MGIKLKGQSLKIIFLEYLISVGIVLFLSFGLVILMFTTMYSLGFILPADYTENQIYERKNAIANTETFDKNLIPDNASYLLISKDGNIITSSMSKDEEDRAIRYYNNERVYNTPSYSYIEILRNDGYCIIQYSVKPYFTNKFMAKYFPNVNVVYVSILILVSLLNTLVVTIVWAKYLVKQLSPIFAASEKISEQTLDFDLHYSRVKEFNEVLFSLEKMRNALQESLIKEWIQEENKQKQISALIHDLKTPVSIVQGNAELLKKTSVTEDQSIYIDYILRNSNRISEYIKTLLIMNKNSNATEYQPQSLAVKTVSEQLVTVSKELMSINSNNLKTNVVVEDGIMSVDLKLLERALQNVLANSIENNNGIVTLELNLKTVDDFLEISVLDNGKGFSDIDLIHAKEQFYRGDYSRHSATNYGIGLFITEQIIKLHGGSVILKNREACRGAEVKFILPIQNDK</sequence>
<comment type="subcellular location">
    <subcellularLocation>
        <location evidence="2">Membrane</location>
        <topology evidence="2">Multi-pass membrane protein</topology>
    </subcellularLocation>
</comment>
<keyword evidence="10 11" id="KW-0472">Membrane</keyword>
<evidence type="ECO:0000256" key="5">
    <source>
        <dbReference type="ARBA" id="ARBA00022679"/>
    </source>
</evidence>
<dbReference type="AlphaFoldDB" id="A0A0F3HBJ8"/>
<reference evidence="13 14" key="1">
    <citation type="submission" date="2015-02" db="EMBL/GenBank/DDBJ databases">
        <title>Evolution of amylase-binding proteins of oral streptococcal species.</title>
        <authorList>
            <person name="Haase E.M."/>
        </authorList>
    </citation>
    <scope>NUCLEOTIDE SEQUENCE [LARGE SCALE GENOMIC DNA]</scope>
    <source>
        <strain evidence="13 14">UC6950A</strain>
    </source>
</reference>